<proteinExistence type="predicted"/>
<dbReference type="RefSeq" id="WP_183639768.1">
    <property type="nucleotide sequence ID" value="NZ_JACHBL010000001.1"/>
</dbReference>
<reference evidence="1 2" key="1">
    <citation type="submission" date="2020-08" db="EMBL/GenBank/DDBJ databases">
        <title>Sequencing the genomes of 1000 actinobacteria strains.</title>
        <authorList>
            <person name="Klenk H.-P."/>
        </authorList>
    </citation>
    <scope>NUCLEOTIDE SEQUENCE [LARGE SCALE GENOMIC DNA]</scope>
    <source>
        <strain evidence="1 2">DSM 23694</strain>
    </source>
</reference>
<accession>A0A7W9D9V1</accession>
<name>A0A7W9D9V1_9MICC</name>
<evidence type="ECO:0000313" key="1">
    <source>
        <dbReference type="EMBL" id="MBB5596975.1"/>
    </source>
</evidence>
<protein>
    <recommendedName>
        <fullName evidence="3">Knr4/Smi1-like domain-containing protein</fullName>
    </recommendedName>
</protein>
<evidence type="ECO:0008006" key="3">
    <source>
        <dbReference type="Google" id="ProtNLM"/>
    </source>
</evidence>
<organism evidence="1 2">
    <name type="scientific">Neomicrococcus lactis</name>
    <dbReference type="NCBI Taxonomy" id="732241"/>
    <lineage>
        <taxon>Bacteria</taxon>
        <taxon>Bacillati</taxon>
        <taxon>Actinomycetota</taxon>
        <taxon>Actinomycetes</taxon>
        <taxon>Micrococcales</taxon>
        <taxon>Micrococcaceae</taxon>
        <taxon>Neomicrococcus</taxon>
    </lineage>
</organism>
<comment type="caution">
    <text evidence="1">The sequence shown here is derived from an EMBL/GenBank/DDBJ whole genome shotgun (WGS) entry which is preliminary data.</text>
</comment>
<dbReference type="SUPFAM" id="SSF160631">
    <property type="entry name" value="SMI1/KNR4-like"/>
    <property type="match status" value="1"/>
</dbReference>
<dbReference type="Proteomes" id="UP000523863">
    <property type="component" value="Unassembled WGS sequence"/>
</dbReference>
<dbReference type="AlphaFoldDB" id="A0A7W9D9V1"/>
<keyword evidence="2" id="KW-1185">Reference proteome</keyword>
<dbReference type="InterPro" id="IPR037883">
    <property type="entry name" value="Knr4/Smi1-like_sf"/>
</dbReference>
<dbReference type="EMBL" id="JACHBL010000001">
    <property type="protein sequence ID" value="MBB5596975.1"/>
    <property type="molecule type" value="Genomic_DNA"/>
</dbReference>
<gene>
    <name evidence="1" type="ORF">BKA12_000055</name>
</gene>
<evidence type="ECO:0000313" key="2">
    <source>
        <dbReference type="Proteomes" id="UP000523863"/>
    </source>
</evidence>
<sequence length="154" mass="18217">MADMFLDKFRSLVPEYLDDKWQPEDGLSEDELEEMVQDSLGRPAAILPQAVREFYLSVGGVEDLMEAYYFVWEPDEFEIEDGYLLFMEDEEEKFVWGIREDQLSVPDPLVHRRNNATGRWMSEDGTFSEYMLDMYSWVFEELEPELEDQPESQG</sequence>